<dbReference type="eggNOG" id="KOG4791">
    <property type="taxonomic scope" value="Eukaryota"/>
</dbReference>
<feature type="zinc finger region" description="C3H1-type" evidence="6">
    <location>
        <begin position="16"/>
        <end position="45"/>
    </location>
</feature>
<dbReference type="PROSITE" id="PS50103">
    <property type="entry name" value="ZF_C3H1"/>
    <property type="match status" value="3"/>
</dbReference>
<feature type="compositionally biased region" description="Basic residues" evidence="7">
    <location>
        <begin position="341"/>
        <end position="368"/>
    </location>
</feature>
<dbReference type="InterPro" id="IPR036855">
    <property type="entry name" value="Znf_CCCH_sf"/>
</dbReference>
<feature type="domain" description="C3H1-type" evidence="8">
    <location>
        <begin position="47"/>
        <end position="73"/>
    </location>
</feature>
<dbReference type="GO" id="GO:0003729">
    <property type="term" value="F:mRNA binding"/>
    <property type="evidence" value="ECO:0007669"/>
    <property type="project" value="TreeGrafter"/>
</dbReference>
<name>A0A0D9WDD0_9ORYZ</name>
<dbReference type="SMART" id="SM00356">
    <property type="entry name" value="ZnF_C3H1"/>
    <property type="match status" value="3"/>
</dbReference>
<evidence type="ECO:0000313" key="9">
    <source>
        <dbReference type="EnsemblPlants" id="LPERR05G04480.1"/>
    </source>
</evidence>
<dbReference type="FunFam" id="4.10.1000.10:FF:000021">
    <property type="entry name" value="Zinc finger CCCH domain-containing protein 17"/>
    <property type="match status" value="1"/>
</dbReference>
<evidence type="ECO:0000256" key="1">
    <source>
        <dbReference type="ARBA" id="ARBA00022723"/>
    </source>
</evidence>
<evidence type="ECO:0000259" key="8">
    <source>
        <dbReference type="PROSITE" id="PS50103"/>
    </source>
</evidence>
<sequence length="488" mass="54896">MADAAAAEGDEDPRWRRCNTDCVYFLASPFTCTKGAKCDYRHADGARFNRRNCWYWFQGNCVNPSCTFRHPPLENVNRTKSLADSLLSCCSTPVKAANPCYFYCNSHCSKGDQCPFLHVPLTSNDAVKASSKATTSNPAVSENYVGNEMVEESKNALMNPCQDTLWHIKEAPVSINPELNEAEAVSTALETSTDTDEYMKRSMVSDHGTGDSTMDHIEQDECRDSSPGFDVLVDDCLSNNNDLEHQLTTERGNKVLHAEYGIRDPVLYNMYYHDPEYYNYDRQAYLYLGHPHGAQEHGSEITLGHILPQSTEVISAEHRKFFNPINCTSSAADTGFPQQHTKIRQISKRRREKRKGAKGKKDCVKRRRCLEPKIGIQRIESTSSHQRKDYLMGECPPPAARTSFRGQKKKSRGKQRRVLSASSSGHSIADFTGPKTLAQIKEEKCKFNSSFSHSTARTHNVRSFSDDFEGPKSLTELLMTKSRPSIGK</sequence>
<keyword evidence="10" id="KW-1185">Reference proteome</keyword>
<feature type="domain" description="C3H1-type" evidence="8">
    <location>
        <begin position="16"/>
        <end position="45"/>
    </location>
</feature>
<feature type="zinc finger region" description="C3H1-type" evidence="6">
    <location>
        <begin position="47"/>
        <end position="73"/>
    </location>
</feature>
<feature type="domain" description="C3H1-type" evidence="8">
    <location>
        <begin position="95"/>
        <end position="121"/>
    </location>
</feature>
<evidence type="ECO:0000256" key="3">
    <source>
        <dbReference type="ARBA" id="ARBA00022771"/>
    </source>
</evidence>
<dbReference type="PANTHER" id="PTHR15725:SF22">
    <property type="entry name" value="ZINC FINGER CCCH DOMAIN-CONTAINING PROTEIN 34"/>
    <property type="match status" value="1"/>
</dbReference>
<evidence type="ECO:0000256" key="6">
    <source>
        <dbReference type="PROSITE-ProRule" id="PRU00723"/>
    </source>
</evidence>
<dbReference type="InterPro" id="IPR000571">
    <property type="entry name" value="Znf_CCCH"/>
</dbReference>
<organism evidence="9 10">
    <name type="scientific">Leersia perrieri</name>
    <dbReference type="NCBI Taxonomy" id="77586"/>
    <lineage>
        <taxon>Eukaryota</taxon>
        <taxon>Viridiplantae</taxon>
        <taxon>Streptophyta</taxon>
        <taxon>Embryophyta</taxon>
        <taxon>Tracheophyta</taxon>
        <taxon>Spermatophyta</taxon>
        <taxon>Magnoliopsida</taxon>
        <taxon>Liliopsida</taxon>
        <taxon>Poales</taxon>
        <taxon>Poaceae</taxon>
        <taxon>BOP clade</taxon>
        <taxon>Oryzoideae</taxon>
        <taxon>Oryzeae</taxon>
        <taxon>Oryzinae</taxon>
        <taxon>Leersia</taxon>
    </lineage>
</organism>
<dbReference type="Gene3D" id="4.10.1000.10">
    <property type="entry name" value="Zinc finger, CCCH-type"/>
    <property type="match status" value="1"/>
</dbReference>
<dbReference type="GO" id="GO:0003677">
    <property type="term" value="F:DNA binding"/>
    <property type="evidence" value="ECO:0007669"/>
    <property type="project" value="UniProtKB-KW"/>
</dbReference>
<keyword evidence="2" id="KW-0677">Repeat</keyword>
<dbReference type="Pfam" id="PF15663">
    <property type="entry name" value="zf-CCCH_3"/>
    <property type="match status" value="1"/>
</dbReference>
<dbReference type="PANTHER" id="PTHR15725">
    <property type="entry name" value="ZN-FINGER, C-X8-C-X5-C-X3-H TYPE-CONTAINING"/>
    <property type="match status" value="1"/>
</dbReference>
<dbReference type="InterPro" id="IPR041686">
    <property type="entry name" value="Znf-CCCH_3"/>
</dbReference>
<evidence type="ECO:0000256" key="5">
    <source>
        <dbReference type="ARBA" id="ARBA00023125"/>
    </source>
</evidence>
<reference evidence="10" key="2">
    <citation type="submission" date="2013-12" db="EMBL/GenBank/DDBJ databases">
        <authorList>
            <person name="Yu Y."/>
            <person name="Lee S."/>
            <person name="de Baynast K."/>
            <person name="Wissotski M."/>
            <person name="Liu L."/>
            <person name="Talag J."/>
            <person name="Goicoechea J."/>
            <person name="Angelova A."/>
            <person name="Jetty R."/>
            <person name="Kudrna D."/>
            <person name="Golser W."/>
            <person name="Rivera L."/>
            <person name="Zhang J."/>
            <person name="Wing R."/>
        </authorList>
    </citation>
    <scope>NUCLEOTIDE SEQUENCE</scope>
</reference>
<evidence type="ECO:0000313" key="10">
    <source>
        <dbReference type="Proteomes" id="UP000032180"/>
    </source>
</evidence>
<feature type="compositionally biased region" description="Polar residues" evidence="7">
    <location>
        <begin position="451"/>
        <end position="463"/>
    </location>
</feature>
<dbReference type="Proteomes" id="UP000032180">
    <property type="component" value="Chromosome 5"/>
</dbReference>
<accession>A0A0D9WDD0</accession>
<keyword evidence="5" id="KW-0238">DNA-binding</keyword>
<evidence type="ECO:0000256" key="7">
    <source>
        <dbReference type="SAM" id="MobiDB-lite"/>
    </source>
</evidence>
<dbReference type="GO" id="GO:0008270">
    <property type="term" value="F:zinc ion binding"/>
    <property type="evidence" value="ECO:0007669"/>
    <property type="project" value="UniProtKB-KW"/>
</dbReference>
<dbReference type="Pfam" id="PF14608">
    <property type="entry name" value="zf-CCCH_2"/>
    <property type="match status" value="1"/>
</dbReference>
<evidence type="ECO:0000256" key="4">
    <source>
        <dbReference type="ARBA" id="ARBA00022833"/>
    </source>
</evidence>
<dbReference type="HOGENOM" id="CLU_518195_0_0_1"/>
<evidence type="ECO:0000256" key="2">
    <source>
        <dbReference type="ARBA" id="ARBA00022737"/>
    </source>
</evidence>
<dbReference type="AlphaFoldDB" id="A0A0D9WDD0"/>
<feature type="compositionally biased region" description="Basic residues" evidence="7">
    <location>
        <begin position="406"/>
        <end position="417"/>
    </location>
</feature>
<keyword evidence="4 6" id="KW-0862">Zinc</keyword>
<feature type="zinc finger region" description="C3H1-type" evidence="6">
    <location>
        <begin position="95"/>
        <end position="121"/>
    </location>
</feature>
<protein>
    <recommendedName>
        <fullName evidence="8">C3H1-type domain-containing protein</fullName>
    </recommendedName>
</protein>
<dbReference type="STRING" id="77586.A0A0D9WDD0"/>
<dbReference type="Gramene" id="LPERR05G04480.1">
    <property type="protein sequence ID" value="LPERR05G04480.1"/>
    <property type="gene ID" value="LPERR05G04480"/>
</dbReference>
<reference evidence="9" key="3">
    <citation type="submission" date="2015-04" db="UniProtKB">
        <authorList>
            <consortium name="EnsemblPlants"/>
        </authorList>
    </citation>
    <scope>IDENTIFICATION</scope>
</reference>
<proteinExistence type="predicted"/>
<dbReference type="EnsemblPlants" id="LPERR05G04480.1">
    <property type="protein sequence ID" value="LPERR05G04480.1"/>
    <property type="gene ID" value="LPERR05G04480"/>
</dbReference>
<keyword evidence="3 6" id="KW-0863">Zinc-finger</keyword>
<keyword evidence="1 6" id="KW-0479">Metal-binding</keyword>
<dbReference type="SUPFAM" id="SSF90229">
    <property type="entry name" value="CCCH zinc finger"/>
    <property type="match status" value="1"/>
</dbReference>
<feature type="region of interest" description="Disordered" evidence="7">
    <location>
        <begin position="451"/>
        <end position="470"/>
    </location>
</feature>
<feature type="region of interest" description="Disordered" evidence="7">
    <location>
        <begin position="332"/>
        <end position="433"/>
    </location>
</feature>
<reference evidence="9 10" key="1">
    <citation type="submission" date="2012-08" db="EMBL/GenBank/DDBJ databases">
        <title>Oryza genome evolution.</title>
        <authorList>
            <person name="Wing R.A."/>
        </authorList>
    </citation>
    <scope>NUCLEOTIDE SEQUENCE</scope>
</reference>